<dbReference type="EMBL" id="BRXY01000079">
    <property type="protein sequence ID" value="GMH62609.1"/>
    <property type="molecule type" value="Genomic_DNA"/>
</dbReference>
<evidence type="ECO:0000313" key="7">
    <source>
        <dbReference type="Proteomes" id="UP001165085"/>
    </source>
</evidence>
<dbReference type="InterPro" id="IPR036575">
    <property type="entry name" value="TFIIS_cen_dom_sf"/>
</dbReference>
<feature type="compositionally biased region" description="Pro residues" evidence="3">
    <location>
        <begin position="1754"/>
        <end position="1763"/>
    </location>
</feature>
<dbReference type="SMART" id="SM00356">
    <property type="entry name" value="ZnF_C3H1"/>
    <property type="match status" value="1"/>
</dbReference>
<dbReference type="PROSITE" id="PS50103">
    <property type="entry name" value="ZF_C3H1"/>
    <property type="match status" value="1"/>
</dbReference>
<feature type="compositionally biased region" description="Acidic residues" evidence="3">
    <location>
        <begin position="1073"/>
        <end position="1083"/>
    </location>
</feature>
<feature type="compositionally biased region" description="Basic residues" evidence="3">
    <location>
        <begin position="1106"/>
        <end position="1125"/>
    </location>
</feature>
<feature type="region of interest" description="Disordered" evidence="3">
    <location>
        <begin position="1"/>
        <end position="222"/>
    </location>
</feature>
<dbReference type="SUPFAM" id="SSF46942">
    <property type="entry name" value="Elongation factor TFIIS domain 2"/>
    <property type="match status" value="1"/>
</dbReference>
<feature type="compositionally biased region" description="Basic and acidic residues" evidence="3">
    <location>
        <begin position="17"/>
        <end position="28"/>
    </location>
</feature>
<comment type="caution">
    <text evidence="6">The sequence shown here is derived from an EMBL/GenBank/DDBJ whole genome shotgun (WGS) entry which is preliminary data.</text>
</comment>
<feature type="compositionally biased region" description="Polar residues" evidence="3">
    <location>
        <begin position="1793"/>
        <end position="1802"/>
    </location>
</feature>
<gene>
    <name evidence="6" type="ORF">TrST_g11271</name>
</gene>
<protein>
    <recommendedName>
        <fullName evidence="8">C3H1-type domain-containing protein</fullName>
    </recommendedName>
</protein>
<evidence type="ECO:0000256" key="2">
    <source>
        <dbReference type="SAM" id="Coils"/>
    </source>
</evidence>
<dbReference type="Pfam" id="PF07500">
    <property type="entry name" value="TFIIS_M"/>
    <property type="match status" value="1"/>
</dbReference>
<feature type="region of interest" description="Disordered" evidence="3">
    <location>
        <begin position="1054"/>
        <end position="1139"/>
    </location>
</feature>
<feature type="compositionally biased region" description="Low complexity" evidence="3">
    <location>
        <begin position="94"/>
        <end position="106"/>
    </location>
</feature>
<feature type="compositionally biased region" description="Low complexity" evidence="3">
    <location>
        <begin position="1347"/>
        <end position="1358"/>
    </location>
</feature>
<dbReference type="GO" id="GO:0006351">
    <property type="term" value="P:DNA-templated transcription"/>
    <property type="evidence" value="ECO:0007669"/>
    <property type="project" value="InterPro"/>
</dbReference>
<feature type="coiled-coil region" evidence="2">
    <location>
        <begin position="780"/>
        <end position="814"/>
    </location>
</feature>
<feature type="zinc finger region" description="C3H1-type" evidence="1">
    <location>
        <begin position="1711"/>
        <end position="1739"/>
    </location>
</feature>
<evidence type="ECO:0000259" key="5">
    <source>
        <dbReference type="PROSITE" id="PS51321"/>
    </source>
</evidence>
<feature type="compositionally biased region" description="Low complexity" evidence="3">
    <location>
        <begin position="177"/>
        <end position="198"/>
    </location>
</feature>
<feature type="compositionally biased region" description="Basic and acidic residues" evidence="3">
    <location>
        <begin position="37"/>
        <end position="74"/>
    </location>
</feature>
<sequence length="1893" mass="212891">MNGSTSDVINANQGTLEAKEEPKLKNNEEALSYSDSVQEHEKLKREAEEEAKAEKLQKEAEEKAAVEQLQKEAEENAAAEKLQQEKVAPPPPSTTTATTTTSGAAALHEALHDQHSASSSSITVSVNDVNQDNNHDESRLSNPDLKPESESVSDTHPSHHVSSHNMSSQVDNSTECTDVTTTTIDTTADTAITDTALPNLPPYDPPKPPPPPSLTLPTPTEPPVTINSHLQLFYPDDSNYYEVTVVSLTPPTVLWTGSTETSPLLPTSQYRWSPKQIPKTTDLSMILWLKSKTSEYESSQPIDNYIHAHYRSQITEYGYVHASNEKYFDPNPPAKICKSGERMPRAKDSSSPSPPPLKYESLELQAYNESYDSTLISIYSSSKTLSLASLLKNHVKTAPSLKYFDSEIFLHKSSQIKAKLKLHSQIRDVELQYLTPPLPPHTIIKKADLLKTYSSHLTKKNLQYSSYVSMFQTSLSLKTWPSSFESYVKKYDVHVSDCLTEFSSIVEGYYSDFYNVFNKTKEWRERVIESVEVCREMIGEEVVFKDEERVERLKGIVGRYNELVEDVEGMEVEDVEEKYEEFRRREGVKSGEMEERIRIMKRKNHISSLASKIRSASKIVDLANLNSAVNETDDPDLQATFRSMKIILQARTGRVEAKDVETLSSDFSTEKIRLLDIASENEKIIQDAISSVSFTSSVPVLNPSIIDSQNLLELKEISTNLLQSPIISPSEAKLTNLITLLTWHQTYPPSTIWSRPLLTSALELPSSLFPSNFLKIREYYERVEDIITNLTRHNTRLRQKIKLEKSQIKSLLDNSFRSVIDDLDFKVLSDLLVEMSFFSDLERFLNSQSLKCETKPRKTLKGYVIKPINLKLADELDGFLGRIEECRVECEVGRRGEWVYEVLIFRDDVHGLISLEEGPVGYVEREGGGVGVERVLEEGEEVFRKFVGGKGQVVRVEKGGRKKCARVVCEGVEGTIVEECAEIFNSLGEDWRRVKEWEVKAQRILEREGGTRRETGEAGIPLREVEEALAEAKELTLEPNIMILDELHEVISPTTNIRVDSDDSSEASRSDSDSEEEDYEGMVDDTKGKNSEDTRTSSPGPSSSKERRRREKQRKKEKRKKKREKKLLSAQTSSAPPNHHATYLANLEMIASLPSALSKLPSGSQPSPDTFYNPNTPTKTRPKARTILEKVLWAHVAPHSSSSNPLPERSYVVNLARLLELAVFEKFSGVNKDYKNKITSLRANLSRSLAVSTLYIVGDLNAREVVDMSKEDLAGEELRVMKEESDKAFERDKVLSRNVKDMEKKEGSAIQNKFAEDVIEVSEEMKEEVRRASPARLARPLSPPSFPSSSSSSTSKTNSAKKPKSSPPKVAKSQPPSLLKKSTKKYGQSPSPTPSPVRSPSPVAGVHDTSLNEAVSGNFSPVEGETDLTKGVFVSLSKNSYTTRNPSTKRNFMFTLQTLSIHNNLCPQLPFLPTIFDHLTSRRIKPNDCKSFLKHCISRRDKWVVVILKLSLGGLPPDDKQEFKNYVKEMESQDRVLMYILKGSPKDKNKVQGYVIPPRYGEDHECLRDSRKVSPQGTFLAVVAPKDEIFFRPFGEVGGGDPRVRASEPQVQAQVRVQVQAQKSESGGFDFDPVTKTFTPRIQQPIAKAAFDPLPATFEPLPSSFELLATAPPPVKLQTSRSFEPLPPPQRKRQHEPSSVPPPKRMKAKEFSSPKSCHEFSRFGRCKFGDACKFSHELSPGPFEHLSYQQPPQYRRPPSPQPPQRYQQQHPPPSQPPQPPQPRAANSWEGRGNSANPPSWHNSGKPRGRTHSSQALPRAPSASASVYPPVDREVMRAIAKMCADDPTVLLNMQNDADKTDVQFLLPDHPDHQEWNHTLNNERRILYEKRSRHL</sequence>
<feature type="region of interest" description="Disordered" evidence="3">
    <location>
        <begin position="331"/>
        <end position="358"/>
    </location>
</feature>
<proteinExistence type="predicted"/>
<dbReference type="InterPro" id="IPR003618">
    <property type="entry name" value="TFIIS_cen_dom"/>
</dbReference>
<accession>A0A9W6ZYB1</accession>
<dbReference type="PANTHER" id="PTHR24216:SF65">
    <property type="entry name" value="PAXILLIN-LIKE PROTEIN 1"/>
    <property type="match status" value="1"/>
</dbReference>
<feature type="compositionally biased region" description="Basic and acidic residues" evidence="3">
    <location>
        <begin position="1084"/>
        <end position="1095"/>
    </location>
</feature>
<evidence type="ECO:0000259" key="4">
    <source>
        <dbReference type="PROSITE" id="PS50103"/>
    </source>
</evidence>
<evidence type="ECO:0000256" key="3">
    <source>
        <dbReference type="SAM" id="MobiDB-lite"/>
    </source>
</evidence>
<feature type="domain" description="TFIIS central" evidence="5">
    <location>
        <begin position="1180"/>
        <end position="1301"/>
    </location>
</feature>
<feature type="compositionally biased region" description="Low complexity" evidence="3">
    <location>
        <begin position="1367"/>
        <end position="1377"/>
    </location>
</feature>
<organism evidence="6 7">
    <name type="scientific">Triparma strigata</name>
    <dbReference type="NCBI Taxonomy" id="1606541"/>
    <lineage>
        <taxon>Eukaryota</taxon>
        <taxon>Sar</taxon>
        <taxon>Stramenopiles</taxon>
        <taxon>Ochrophyta</taxon>
        <taxon>Bolidophyceae</taxon>
        <taxon>Parmales</taxon>
        <taxon>Triparmaceae</taxon>
        <taxon>Triparma</taxon>
    </lineage>
</organism>
<keyword evidence="2" id="KW-0175">Coiled coil</keyword>
<feature type="compositionally biased region" description="Polar residues" evidence="3">
    <location>
        <begin position="1"/>
        <end position="15"/>
    </location>
</feature>
<dbReference type="Pfam" id="PF00642">
    <property type="entry name" value="zf-CCCH"/>
    <property type="match status" value="1"/>
</dbReference>
<dbReference type="InterPro" id="IPR000571">
    <property type="entry name" value="Znf_CCCH"/>
</dbReference>
<dbReference type="Proteomes" id="UP001165085">
    <property type="component" value="Unassembled WGS sequence"/>
</dbReference>
<feature type="compositionally biased region" description="Pro residues" evidence="3">
    <location>
        <begin position="199"/>
        <end position="222"/>
    </location>
</feature>
<evidence type="ECO:0008006" key="8">
    <source>
        <dbReference type="Google" id="ProtNLM"/>
    </source>
</evidence>
<keyword evidence="1" id="KW-0862">Zinc</keyword>
<feature type="domain" description="C3H1-type" evidence="4">
    <location>
        <begin position="1711"/>
        <end position="1739"/>
    </location>
</feature>
<keyword evidence="1" id="KW-0479">Metal-binding</keyword>
<feature type="region of interest" description="Disordered" evidence="3">
    <location>
        <begin position="1743"/>
        <end position="1827"/>
    </location>
</feature>
<keyword evidence="1" id="KW-0863">Zinc-finger</keyword>
<dbReference type="PANTHER" id="PTHR24216">
    <property type="entry name" value="PAXILLIN-RELATED"/>
    <property type="match status" value="1"/>
</dbReference>
<dbReference type="PROSITE" id="PS51321">
    <property type="entry name" value="TFIIS_CENTRAL"/>
    <property type="match status" value="1"/>
</dbReference>
<dbReference type="OrthoDB" id="10621302at2759"/>
<evidence type="ECO:0000313" key="6">
    <source>
        <dbReference type="EMBL" id="GMH62609.1"/>
    </source>
</evidence>
<feature type="compositionally biased region" description="Basic and acidic residues" evidence="3">
    <location>
        <begin position="133"/>
        <end position="149"/>
    </location>
</feature>
<keyword evidence="7" id="KW-1185">Reference proteome</keyword>
<feature type="region of interest" description="Disordered" evidence="3">
    <location>
        <begin position="1330"/>
        <end position="1408"/>
    </location>
</feature>
<feature type="compositionally biased region" description="Basic and acidic residues" evidence="3">
    <location>
        <begin position="338"/>
        <end position="348"/>
    </location>
</feature>
<dbReference type="GO" id="GO:0008270">
    <property type="term" value="F:zinc ion binding"/>
    <property type="evidence" value="ECO:0007669"/>
    <property type="project" value="UniProtKB-KW"/>
</dbReference>
<feature type="region of interest" description="Disordered" evidence="3">
    <location>
        <begin position="1674"/>
        <end position="1714"/>
    </location>
</feature>
<feature type="compositionally biased region" description="Polar residues" evidence="3">
    <location>
        <begin position="122"/>
        <end position="132"/>
    </location>
</feature>
<name>A0A9W6ZYB1_9STRA</name>
<feature type="compositionally biased region" description="Polar residues" evidence="3">
    <location>
        <begin position="163"/>
        <end position="176"/>
    </location>
</feature>
<feature type="region of interest" description="Disordered" evidence="3">
    <location>
        <begin position="1158"/>
        <end position="1180"/>
    </location>
</feature>
<feature type="compositionally biased region" description="Polar residues" evidence="3">
    <location>
        <begin position="1165"/>
        <end position="1179"/>
    </location>
</feature>
<reference evidence="7" key="1">
    <citation type="journal article" date="2023" name="Commun. Biol.">
        <title>Genome analysis of Parmales, the sister group of diatoms, reveals the evolutionary specialization of diatoms from phago-mixotrophs to photoautotrophs.</title>
        <authorList>
            <person name="Ban H."/>
            <person name="Sato S."/>
            <person name="Yoshikawa S."/>
            <person name="Yamada K."/>
            <person name="Nakamura Y."/>
            <person name="Ichinomiya M."/>
            <person name="Sato N."/>
            <person name="Blanc-Mathieu R."/>
            <person name="Endo H."/>
            <person name="Kuwata A."/>
            <person name="Ogata H."/>
        </authorList>
    </citation>
    <scope>NUCLEOTIDE SEQUENCE [LARGE SCALE GENOMIC DNA]</scope>
    <source>
        <strain evidence="7">NIES 3701</strain>
    </source>
</reference>
<evidence type="ECO:0000256" key="1">
    <source>
        <dbReference type="PROSITE-ProRule" id="PRU00723"/>
    </source>
</evidence>
<feature type="compositionally biased region" description="Pro residues" evidence="3">
    <location>
        <begin position="1770"/>
        <end position="1782"/>
    </location>
</feature>